<accession>A0ABS2K3N0</accession>
<evidence type="ECO:0000256" key="4">
    <source>
        <dbReference type="ARBA" id="ARBA00023136"/>
    </source>
</evidence>
<protein>
    <submittedName>
        <fullName evidence="6">DUF1656 domain-containing protein</fullName>
    </submittedName>
</protein>
<keyword evidence="3 5" id="KW-1133">Transmembrane helix</keyword>
<dbReference type="EMBL" id="JADIKE010000030">
    <property type="protein sequence ID" value="MBM7124928.1"/>
    <property type="molecule type" value="Genomic_DNA"/>
</dbReference>
<name>A0ABS2K3N0_9GAMM</name>
<keyword evidence="7" id="KW-1185">Reference proteome</keyword>
<sequence length="71" mass="8109">MLEELHIVGVYMPAALVWAVLAGIAAHVICSYLRRFRWFVLFGHPGIFELALLSALWWLITILADMYPQHG</sequence>
<gene>
    <name evidence="6" type="ORF">ISP19_06000</name>
</gene>
<feature type="transmembrane region" description="Helical" evidence="5">
    <location>
        <begin position="38"/>
        <end position="60"/>
    </location>
</feature>
<evidence type="ECO:0000256" key="2">
    <source>
        <dbReference type="ARBA" id="ARBA00022692"/>
    </source>
</evidence>
<keyword evidence="1" id="KW-1003">Cell membrane</keyword>
<reference evidence="6" key="1">
    <citation type="submission" date="2020-10" db="EMBL/GenBank/DDBJ databases">
        <title>Phylogeny of dyella-like bacteria.</title>
        <authorList>
            <person name="Fu J."/>
        </authorList>
    </citation>
    <scope>NUCLEOTIDE SEQUENCE</scope>
    <source>
        <strain evidence="6">DHOC52</strain>
    </source>
</reference>
<organism evidence="6 7">
    <name type="scientific">Dyella flava</name>
    <dbReference type="NCBI Taxonomy" id="1920170"/>
    <lineage>
        <taxon>Bacteria</taxon>
        <taxon>Pseudomonadati</taxon>
        <taxon>Pseudomonadota</taxon>
        <taxon>Gammaproteobacteria</taxon>
        <taxon>Lysobacterales</taxon>
        <taxon>Rhodanobacteraceae</taxon>
        <taxon>Dyella</taxon>
    </lineage>
</organism>
<evidence type="ECO:0000256" key="3">
    <source>
        <dbReference type="ARBA" id="ARBA00022989"/>
    </source>
</evidence>
<comment type="caution">
    <text evidence="6">The sequence shown here is derived from an EMBL/GenBank/DDBJ whole genome shotgun (WGS) entry which is preliminary data.</text>
</comment>
<evidence type="ECO:0000313" key="6">
    <source>
        <dbReference type="EMBL" id="MBM7124928.1"/>
    </source>
</evidence>
<proteinExistence type="predicted"/>
<keyword evidence="4 5" id="KW-0472">Membrane</keyword>
<evidence type="ECO:0000256" key="5">
    <source>
        <dbReference type="SAM" id="Phobius"/>
    </source>
</evidence>
<keyword evidence="2 5" id="KW-0812">Transmembrane</keyword>
<feature type="transmembrane region" description="Helical" evidence="5">
    <location>
        <begin position="6"/>
        <end position="26"/>
    </location>
</feature>
<dbReference type="Pfam" id="PF07869">
    <property type="entry name" value="DUF1656"/>
    <property type="match status" value="1"/>
</dbReference>
<dbReference type="RefSeq" id="WP_204680456.1">
    <property type="nucleotide sequence ID" value="NZ_BSNR01000005.1"/>
</dbReference>
<dbReference type="InterPro" id="IPR012451">
    <property type="entry name" value="DUF1656"/>
</dbReference>
<evidence type="ECO:0000313" key="7">
    <source>
        <dbReference type="Proteomes" id="UP001430149"/>
    </source>
</evidence>
<evidence type="ECO:0000256" key="1">
    <source>
        <dbReference type="ARBA" id="ARBA00022475"/>
    </source>
</evidence>
<dbReference type="Proteomes" id="UP001430149">
    <property type="component" value="Unassembled WGS sequence"/>
</dbReference>